<keyword evidence="7" id="KW-0433">Leucine-rich repeat</keyword>
<comment type="catalytic activity">
    <reaction evidence="22">
        <text>hypobromite + L-tyrosyl-[protein] + H(+) = 3-bromo-L-tyrosyl-[protein] + H2O</text>
        <dbReference type="Rhea" id="RHEA:69356"/>
        <dbReference type="Rhea" id="RHEA-COMP:10136"/>
        <dbReference type="Rhea" id="RHEA-COMP:17686"/>
        <dbReference type="ChEBI" id="CHEBI:15377"/>
        <dbReference type="ChEBI" id="CHEBI:15378"/>
        <dbReference type="ChEBI" id="CHEBI:29250"/>
        <dbReference type="ChEBI" id="CHEBI:46858"/>
        <dbReference type="ChEBI" id="CHEBI:183512"/>
    </reaction>
    <physiologicalReaction direction="left-to-right" evidence="22">
        <dbReference type="Rhea" id="RHEA:69357"/>
    </physiologicalReaction>
</comment>
<keyword evidence="15" id="KW-1015">Disulfide bond</keyword>
<dbReference type="SUPFAM" id="SSF48113">
    <property type="entry name" value="Heme-dependent peroxidases"/>
    <property type="match status" value="1"/>
</dbReference>
<dbReference type="Pfam" id="PF03098">
    <property type="entry name" value="An_peroxidase"/>
    <property type="match status" value="1"/>
</dbReference>
<evidence type="ECO:0000313" key="29">
    <source>
        <dbReference type="Proteomes" id="UP001152888"/>
    </source>
</evidence>
<evidence type="ECO:0000256" key="25">
    <source>
        <dbReference type="SAM" id="Coils"/>
    </source>
</evidence>
<dbReference type="InterPro" id="IPR003599">
    <property type="entry name" value="Ig_sub"/>
</dbReference>
<evidence type="ECO:0000256" key="8">
    <source>
        <dbReference type="ARBA" id="ARBA00022617"/>
    </source>
</evidence>
<evidence type="ECO:0000256" key="24">
    <source>
        <dbReference type="PIRSR" id="PIRSR619791-2"/>
    </source>
</evidence>
<evidence type="ECO:0000256" key="23">
    <source>
        <dbReference type="ARBA" id="ARBA00061342"/>
    </source>
</evidence>
<dbReference type="InterPro" id="IPR003591">
    <property type="entry name" value="Leu-rich_rpt_typical-subtyp"/>
</dbReference>
<evidence type="ECO:0000256" key="6">
    <source>
        <dbReference type="ARBA" id="ARBA00022559"/>
    </source>
</evidence>
<feature type="domain" description="Ig-like" evidence="27">
    <location>
        <begin position="225"/>
        <end position="312"/>
    </location>
</feature>
<evidence type="ECO:0000256" key="17">
    <source>
        <dbReference type="ARBA" id="ARBA00023319"/>
    </source>
</evidence>
<evidence type="ECO:0000256" key="7">
    <source>
        <dbReference type="ARBA" id="ARBA00022614"/>
    </source>
</evidence>
<dbReference type="GO" id="GO:0006979">
    <property type="term" value="P:response to oxidative stress"/>
    <property type="evidence" value="ECO:0007669"/>
    <property type="project" value="InterPro"/>
</dbReference>
<evidence type="ECO:0000256" key="1">
    <source>
        <dbReference type="ARBA" id="ARBA00001970"/>
    </source>
</evidence>
<evidence type="ECO:0000256" key="19">
    <source>
        <dbReference type="ARBA" id="ARBA00047610"/>
    </source>
</evidence>
<dbReference type="GO" id="GO:0005615">
    <property type="term" value="C:extracellular space"/>
    <property type="evidence" value="ECO:0007669"/>
    <property type="project" value="TreeGrafter"/>
</dbReference>
<evidence type="ECO:0000256" key="21">
    <source>
        <dbReference type="ARBA" id="ARBA00048887"/>
    </source>
</evidence>
<dbReference type="FunFam" id="2.60.40.10:FF:001851">
    <property type="entry name" value="Peroxidasin"/>
    <property type="match status" value="1"/>
</dbReference>
<dbReference type="EMBL" id="CAKOFQ010007406">
    <property type="protein sequence ID" value="CAH2000402.1"/>
    <property type="molecule type" value="Genomic_DNA"/>
</dbReference>
<dbReference type="PROSITE" id="PS50292">
    <property type="entry name" value="PEROXIDASE_3"/>
    <property type="match status" value="1"/>
</dbReference>
<comment type="catalytic activity">
    <reaction evidence="21">
        <text>L-tyrosyl-[protein] + bromide + H2O2 + H(+) = 3-bromo-L-tyrosyl-[protein] + 2 H2O</text>
        <dbReference type="Rhea" id="RHEA:69360"/>
        <dbReference type="Rhea" id="RHEA-COMP:10136"/>
        <dbReference type="Rhea" id="RHEA-COMP:17686"/>
        <dbReference type="ChEBI" id="CHEBI:15377"/>
        <dbReference type="ChEBI" id="CHEBI:15378"/>
        <dbReference type="ChEBI" id="CHEBI:15858"/>
        <dbReference type="ChEBI" id="CHEBI:16240"/>
        <dbReference type="ChEBI" id="CHEBI:46858"/>
        <dbReference type="ChEBI" id="CHEBI:183512"/>
    </reaction>
    <physiologicalReaction direction="left-to-right" evidence="21">
        <dbReference type="Rhea" id="RHEA:69361"/>
    </physiologicalReaction>
</comment>
<dbReference type="InterPro" id="IPR007110">
    <property type="entry name" value="Ig-like_dom"/>
</dbReference>
<keyword evidence="13 24" id="KW-0408">Iron</keyword>
<keyword evidence="17" id="KW-0393">Immunoglobulin domain</keyword>
<evidence type="ECO:0000256" key="14">
    <source>
        <dbReference type="ARBA" id="ARBA00023136"/>
    </source>
</evidence>
<evidence type="ECO:0000256" key="15">
    <source>
        <dbReference type="ARBA" id="ARBA00023157"/>
    </source>
</evidence>
<comment type="subcellular location">
    <subcellularLocation>
        <location evidence="2">Cell membrane</location>
    </subcellularLocation>
    <subcellularLocation>
        <location evidence="3">Secreted</location>
    </subcellularLocation>
</comment>
<evidence type="ECO:0000256" key="13">
    <source>
        <dbReference type="ARBA" id="ARBA00023004"/>
    </source>
</evidence>
<dbReference type="InterPro" id="IPR032675">
    <property type="entry name" value="LRR_dom_sf"/>
</dbReference>
<comment type="catalytic activity">
    <reaction evidence="18">
        <text>bromide + H2O2 = hypobromite + H2O</text>
        <dbReference type="Rhea" id="RHEA:66016"/>
        <dbReference type="ChEBI" id="CHEBI:15377"/>
        <dbReference type="ChEBI" id="CHEBI:15858"/>
        <dbReference type="ChEBI" id="CHEBI:16240"/>
        <dbReference type="ChEBI" id="CHEBI:29250"/>
    </reaction>
    <physiologicalReaction direction="left-to-right" evidence="18">
        <dbReference type="Rhea" id="RHEA:66017"/>
    </physiologicalReaction>
</comment>
<keyword evidence="5" id="KW-0964">Secreted</keyword>
<keyword evidence="29" id="KW-1185">Reference proteome</keyword>
<comment type="caution">
    <text evidence="28">The sequence shown here is derived from an EMBL/GenBank/DDBJ whole genome shotgun (WGS) entry which is preliminary data.</text>
</comment>
<dbReference type="GO" id="GO:0004601">
    <property type="term" value="F:peroxidase activity"/>
    <property type="evidence" value="ECO:0007669"/>
    <property type="project" value="UniProtKB-KW"/>
</dbReference>
<dbReference type="PRINTS" id="PR00457">
    <property type="entry name" value="ANPEROXIDASE"/>
</dbReference>
<evidence type="ECO:0000256" key="26">
    <source>
        <dbReference type="SAM" id="SignalP"/>
    </source>
</evidence>
<dbReference type="InterPro" id="IPR037120">
    <property type="entry name" value="Haem_peroxidase_sf_animal"/>
</dbReference>
<dbReference type="Proteomes" id="UP001152888">
    <property type="component" value="Unassembled WGS sequence"/>
</dbReference>
<evidence type="ECO:0000256" key="3">
    <source>
        <dbReference type="ARBA" id="ARBA00004613"/>
    </source>
</evidence>
<evidence type="ECO:0000259" key="27">
    <source>
        <dbReference type="PROSITE" id="PS50835"/>
    </source>
</evidence>
<dbReference type="Gene3D" id="2.60.40.10">
    <property type="entry name" value="Immunoglobulins"/>
    <property type="match status" value="4"/>
</dbReference>
<evidence type="ECO:0000256" key="22">
    <source>
        <dbReference type="ARBA" id="ARBA00049501"/>
    </source>
</evidence>
<evidence type="ECO:0000256" key="9">
    <source>
        <dbReference type="ARBA" id="ARBA00022723"/>
    </source>
</evidence>
<evidence type="ECO:0000256" key="18">
    <source>
        <dbReference type="ARBA" id="ARBA00047544"/>
    </source>
</evidence>
<evidence type="ECO:0000313" key="28">
    <source>
        <dbReference type="EMBL" id="CAH2000402.1"/>
    </source>
</evidence>
<dbReference type="SMART" id="SM00369">
    <property type="entry name" value="LRR_TYP"/>
    <property type="match status" value="5"/>
</dbReference>
<gene>
    <name evidence="28" type="ORF">ACAOBT_LOCUS25543</name>
</gene>
<evidence type="ECO:0000256" key="10">
    <source>
        <dbReference type="ARBA" id="ARBA00022729"/>
    </source>
</evidence>
<comment type="similarity">
    <text evidence="23">Belongs to the peroxidase family. XPO subfamily.</text>
</comment>
<sequence>MWGRVLLFLVVLGYAGSQRRNFSGFPCPAKCYCFRRTVRCMNLELEEVPRSSHATTTIDLRFNKIREIQPGTFKNHRSLISLLLNNNLLTTLKDGTFDGLAHLQNLFLYKNRIKHLDANVFRGLKRLEKLYLHNNELEHIEPETFSNLPSLDRLHLFNNRIKHISKGSFENLPKLTRLRVDHNALVCDCEIVWFAKMLTDNTIRGSANCKYPSEMYGKSIVGMGPKDFHCSSLEIAEGPRDVQISWGGTAVFTCKVRDPSAAIFWMKDEKMLKPDNKKYKLMENGTLMIQNTIETDDGYYECMAKSSDEEVKSRPARMIVLGQEYSTQGYGAPRLVSVPSSISVAPGERQVTLRCQALGVPQPAIKWAKNGIELPSSYKHHYESDGSLTIRDIDAGDSGSYLCEAVNANGRVSADANIIIKAAPVFTIQPDNANTQIGGTVKLECVAAGTPPPEITWFRNEVPVRNGGRIYIAPDGNLLEIRDAKESDSGTYVCEARNEMGMREVSASVTVKNLSFKPAKLVYKPYNIEAIVGSTIEMPCKATGDPRPGITWQKDGATMQRTGRFKISLSGNLYIYKVAPEDQGRYECTAINDHGRDTASGYLTIKNLQDPTTTGTGSITNSIDSQFIKIAFAEASEEVDRAINKTIDNIIHNEGTHNPAELFRIIRYPDAPARELARAAEVYERTLVNIRKQVEKGRMMVNSTKDFDYKEVLSPEHLELIARLSGCMTHRLSRNCTDMCFHSKYRSIDGTCNNLQHPTWGASLTSFRRVLKPIYEDGFAKPVGWDKGRKYYGYPKPSSRLVSTTLISTKKISYDPESTHMVMQWGQFLDHDLDHATPSVSSESWDGIDCKKSCDYAAPCYPMDVPPGDPRVTNRRCIDFVRSSAICGSGMTSVFFDSLQPREQINQLTSYIDASQVYGFSEELARELRDLNSDGGRLKEGAIFPGRKPLLPYSSSAVMDCRRNLSESTLNCFLAGDIRANEQVGLVAMHTVWMREHNRLAKELKHLNPQWDADTLYFEARKIVGAAVQHITFQQWLPNVLGKKGMEMFGKYAGYNPNLNPSISNVFATAALRFGHTMINPVLQRLNWDFTPIREGHLPLSKAFFSPWRIVEEGGIDPLLRGLFTVAAKIKKPTENLNTELTEHLFQTAHAVALDLAAMNIHRSRDHGIPGYIEFRKFCNMTPVDSFDDLRGEITDGEVRRKLQELYGHPGNIDVFVGGILEDQVDGAKIGPLFRCLLIEQFQRLRDGDRFYYEHPSVFKPEQLVQIKQYSFARVLCDNGDNITRINRDVFKLPELQGGFVSCEEIPKVELKFWSECCTDCRYSGQLNTISRLNARRNRRHLGEGEVFTNASIPQYDEVKVLKTRIMDMEKDMEKMKSNLKKMNKLVKELQKKSMIM</sequence>
<keyword evidence="10 26" id="KW-0732">Signal</keyword>
<feature type="binding site" description="axial binding residue" evidence="24">
    <location>
        <position position="1076"/>
    </location>
    <ligand>
        <name>heme b</name>
        <dbReference type="ChEBI" id="CHEBI:60344"/>
    </ligand>
    <ligandPart>
        <name>Fe</name>
        <dbReference type="ChEBI" id="CHEBI:18248"/>
    </ligandPart>
</feature>
<dbReference type="Gene3D" id="3.80.10.10">
    <property type="entry name" value="Ribonuclease Inhibitor"/>
    <property type="match status" value="2"/>
</dbReference>
<dbReference type="InterPro" id="IPR019791">
    <property type="entry name" value="Haem_peroxidase_animal"/>
</dbReference>
<dbReference type="CDD" id="cd09826">
    <property type="entry name" value="peroxidasin_like"/>
    <property type="match status" value="1"/>
</dbReference>
<dbReference type="InterPro" id="IPR010255">
    <property type="entry name" value="Haem_peroxidase_sf"/>
</dbReference>
<feature type="chain" id="PRO_5040269878" description="Ig-like domain-containing protein" evidence="26">
    <location>
        <begin position="18"/>
        <end position="1397"/>
    </location>
</feature>
<keyword evidence="4" id="KW-1003">Cell membrane</keyword>
<dbReference type="InterPro" id="IPR003598">
    <property type="entry name" value="Ig_sub2"/>
</dbReference>
<keyword evidence="11" id="KW-0677">Repeat</keyword>
<comment type="catalytic activity">
    <reaction evidence="20">
        <text>L-lysyl-[collagen] + L-methionyl-[collagen] + hypobromite = [collagen]-L-lysyl-N-S-L-methionyl-[collagen] + bromide + H2O + H(+)</text>
        <dbReference type="Rhea" id="RHEA:66024"/>
        <dbReference type="Rhea" id="RHEA-COMP:12751"/>
        <dbReference type="Rhea" id="RHEA-COMP:16949"/>
        <dbReference type="Rhea" id="RHEA-COMP:16951"/>
        <dbReference type="ChEBI" id="CHEBI:15377"/>
        <dbReference type="ChEBI" id="CHEBI:15378"/>
        <dbReference type="ChEBI" id="CHEBI:15858"/>
        <dbReference type="ChEBI" id="CHEBI:16044"/>
        <dbReference type="ChEBI" id="CHEBI:29250"/>
        <dbReference type="ChEBI" id="CHEBI:29969"/>
        <dbReference type="ChEBI" id="CHEBI:166867"/>
    </reaction>
    <physiologicalReaction direction="left-to-right" evidence="20">
        <dbReference type="Rhea" id="RHEA:66025"/>
    </physiologicalReaction>
</comment>
<dbReference type="PANTHER" id="PTHR11475">
    <property type="entry name" value="OXIDASE/PEROXIDASE"/>
    <property type="match status" value="1"/>
</dbReference>
<evidence type="ECO:0000256" key="5">
    <source>
        <dbReference type="ARBA" id="ARBA00022525"/>
    </source>
</evidence>
<dbReference type="PROSITE" id="PS51450">
    <property type="entry name" value="LRR"/>
    <property type="match status" value="2"/>
</dbReference>
<dbReference type="GO" id="GO:0020037">
    <property type="term" value="F:heme binding"/>
    <property type="evidence" value="ECO:0007669"/>
    <property type="project" value="InterPro"/>
</dbReference>
<dbReference type="FunFam" id="1.10.640.10:FF:000001">
    <property type="entry name" value="Peroxidasin homolog"/>
    <property type="match status" value="1"/>
</dbReference>
<dbReference type="InterPro" id="IPR013783">
    <property type="entry name" value="Ig-like_fold"/>
</dbReference>
<dbReference type="Gene3D" id="1.10.640.10">
    <property type="entry name" value="Haem peroxidase domain superfamily, animal type"/>
    <property type="match status" value="1"/>
</dbReference>
<keyword evidence="12" id="KW-0560">Oxidoreductase</keyword>
<dbReference type="Pfam" id="PF07679">
    <property type="entry name" value="I-set"/>
    <property type="match status" value="4"/>
</dbReference>
<feature type="signal peptide" evidence="26">
    <location>
        <begin position="1"/>
        <end position="17"/>
    </location>
</feature>
<keyword evidence="25" id="KW-0175">Coiled coil</keyword>
<dbReference type="SUPFAM" id="SSF52058">
    <property type="entry name" value="L domain-like"/>
    <property type="match status" value="1"/>
</dbReference>
<dbReference type="Pfam" id="PF13855">
    <property type="entry name" value="LRR_8"/>
    <property type="match status" value="2"/>
</dbReference>
<keyword evidence="9 24" id="KW-0479">Metal-binding</keyword>
<dbReference type="PANTHER" id="PTHR11475:SF58">
    <property type="entry name" value="PEROXIDASIN"/>
    <property type="match status" value="1"/>
</dbReference>
<dbReference type="GO" id="GO:0005886">
    <property type="term" value="C:plasma membrane"/>
    <property type="evidence" value="ECO:0007669"/>
    <property type="project" value="UniProtKB-SubCell"/>
</dbReference>
<accession>A0A9P0PZY1</accession>
<dbReference type="FunFam" id="2.60.40.10:FF:000005">
    <property type="entry name" value="Neuronal cell adhesion molecule"/>
    <property type="match status" value="1"/>
</dbReference>
<keyword evidence="16" id="KW-0325">Glycoprotein</keyword>
<proteinExistence type="inferred from homology"/>
<dbReference type="InterPro" id="IPR001611">
    <property type="entry name" value="Leu-rich_rpt"/>
</dbReference>
<feature type="domain" description="Ig-like" evidence="27">
    <location>
        <begin position="333"/>
        <end position="419"/>
    </location>
</feature>
<organism evidence="28 29">
    <name type="scientific">Acanthoscelides obtectus</name>
    <name type="common">Bean weevil</name>
    <name type="synonym">Bruchus obtectus</name>
    <dbReference type="NCBI Taxonomy" id="200917"/>
    <lineage>
        <taxon>Eukaryota</taxon>
        <taxon>Metazoa</taxon>
        <taxon>Ecdysozoa</taxon>
        <taxon>Arthropoda</taxon>
        <taxon>Hexapoda</taxon>
        <taxon>Insecta</taxon>
        <taxon>Pterygota</taxon>
        <taxon>Neoptera</taxon>
        <taxon>Endopterygota</taxon>
        <taxon>Coleoptera</taxon>
        <taxon>Polyphaga</taxon>
        <taxon>Cucujiformia</taxon>
        <taxon>Chrysomeloidea</taxon>
        <taxon>Chrysomelidae</taxon>
        <taxon>Bruchinae</taxon>
        <taxon>Bruchini</taxon>
        <taxon>Acanthoscelides</taxon>
    </lineage>
</organism>
<evidence type="ECO:0000256" key="16">
    <source>
        <dbReference type="ARBA" id="ARBA00023180"/>
    </source>
</evidence>
<feature type="domain" description="Ig-like" evidence="27">
    <location>
        <begin position="518"/>
        <end position="604"/>
    </location>
</feature>
<dbReference type="PROSITE" id="PS50835">
    <property type="entry name" value="IG_LIKE"/>
    <property type="match status" value="4"/>
</dbReference>
<feature type="coiled-coil region" evidence="25">
    <location>
        <begin position="1359"/>
        <end position="1393"/>
    </location>
</feature>
<evidence type="ECO:0000256" key="11">
    <source>
        <dbReference type="ARBA" id="ARBA00022737"/>
    </source>
</evidence>
<dbReference type="GO" id="GO:0046872">
    <property type="term" value="F:metal ion binding"/>
    <property type="evidence" value="ECO:0007669"/>
    <property type="project" value="UniProtKB-KW"/>
</dbReference>
<dbReference type="GO" id="GO:0098609">
    <property type="term" value="P:cell-cell adhesion"/>
    <property type="evidence" value="ECO:0007669"/>
    <property type="project" value="UniProtKB-ARBA"/>
</dbReference>
<evidence type="ECO:0000256" key="20">
    <source>
        <dbReference type="ARBA" id="ARBA00048396"/>
    </source>
</evidence>
<dbReference type="SUPFAM" id="SSF48726">
    <property type="entry name" value="Immunoglobulin"/>
    <property type="match status" value="4"/>
</dbReference>
<protein>
    <recommendedName>
        <fullName evidence="27">Ig-like domain-containing protein</fullName>
    </recommendedName>
</protein>
<dbReference type="InterPro" id="IPR013098">
    <property type="entry name" value="Ig_I-set"/>
</dbReference>
<dbReference type="FunFam" id="2.60.40.10:FF:000273">
    <property type="entry name" value="contactin-3 isoform X1"/>
    <property type="match status" value="1"/>
</dbReference>
<comment type="cofactor">
    <cofactor evidence="1">
        <name>heme b</name>
        <dbReference type="ChEBI" id="CHEBI:60344"/>
    </cofactor>
</comment>
<dbReference type="SMART" id="SM00408">
    <property type="entry name" value="IGc2"/>
    <property type="match status" value="4"/>
</dbReference>
<keyword evidence="14" id="KW-0472">Membrane</keyword>
<keyword evidence="8 24" id="KW-0349">Heme</keyword>
<reference evidence="28" key="1">
    <citation type="submission" date="2022-03" db="EMBL/GenBank/DDBJ databases">
        <authorList>
            <person name="Sayadi A."/>
        </authorList>
    </citation>
    <scope>NUCLEOTIDE SEQUENCE</scope>
</reference>
<evidence type="ECO:0000256" key="2">
    <source>
        <dbReference type="ARBA" id="ARBA00004236"/>
    </source>
</evidence>
<evidence type="ECO:0000256" key="12">
    <source>
        <dbReference type="ARBA" id="ARBA00023002"/>
    </source>
</evidence>
<evidence type="ECO:0000256" key="4">
    <source>
        <dbReference type="ARBA" id="ARBA00022475"/>
    </source>
</evidence>
<comment type="catalytic activity">
    <reaction evidence="19">
        <text>L-lysyl-[collagen] + L-methionyl-[collagen] + H2O2 = [collagen]-L-lysyl-N-S-L-methionyl-[collagen] + 2 H2O + H(+)</text>
        <dbReference type="Rhea" id="RHEA:66020"/>
        <dbReference type="Rhea" id="RHEA-COMP:12751"/>
        <dbReference type="Rhea" id="RHEA-COMP:16949"/>
        <dbReference type="Rhea" id="RHEA-COMP:16951"/>
        <dbReference type="ChEBI" id="CHEBI:15377"/>
        <dbReference type="ChEBI" id="CHEBI:15378"/>
        <dbReference type="ChEBI" id="CHEBI:16044"/>
        <dbReference type="ChEBI" id="CHEBI:16240"/>
        <dbReference type="ChEBI" id="CHEBI:29969"/>
        <dbReference type="ChEBI" id="CHEBI:166867"/>
    </reaction>
    <physiologicalReaction direction="left-to-right" evidence="19">
        <dbReference type="Rhea" id="RHEA:66021"/>
    </physiologicalReaction>
</comment>
<name>A0A9P0PZY1_ACAOB</name>
<dbReference type="InterPro" id="IPR036179">
    <property type="entry name" value="Ig-like_dom_sf"/>
</dbReference>
<dbReference type="SMART" id="SM00409">
    <property type="entry name" value="IG"/>
    <property type="match status" value="4"/>
</dbReference>
<dbReference type="InterPro" id="IPR034824">
    <property type="entry name" value="Peroxidasin_peroxidase"/>
</dbReference>
<feature type="domain" description="Ig-like" evidence="27">
    <location>
        <begin position="424"/>
        <end position="510"/>
    </location>
</feature>
<dbReference type="OrthoDB" id="823504at2759"/>
<keyword evidence="6" id="KW-0575">Peroxidase</keyword>